<keyword evidence="4 9" id="KW-1133">Transmembrane helix</keyword>
<dbReference type="PROSITE" id="PS50261">
    <property type="entry name" value="G_PROTEIN_RECEP_F2_4"/>
    <property type="match status" value="1"/>
</dbReference>
<dbReference type="Gene3D" id="1.20.1070.10">
    <property type="entry name" value="Rhodopsin 7-helix transmembrane proteins"/>
    <property type="match status" value="1"/>
</dbReference>
<evidence type="ECO:0000256" key="5">
    <source>
        <dbReference type="ARBA" id="ARBA00023136"/>
    </source>
</evidence>
<reference evidence="12 13" key="1">
    <citation type="journal article" date="2017" name="PLoS Biol.">
        <title>The sea cucumber genome provides insights into morphological evolution and visceral regeneration.</title>
        <authorList>
            <person name="Zhang X."/>
            <person name="Sun L."/>
            <person name="Yuan J."/>
            <person name="Sun Y."/>
            <person name="Gao Y."/>
            <person name="Zhang L."/>
            <person name="Li S."/>
            <person name="Dai H."/>
            <person name="Hamel J.F."/>
            <person name="Liu C."/>
            <person name="Yu Y."/>
            <person name="Liu S."/>
            <person name="Lin W."/>
            <person name="Guo K."/>
            <person name="Jin S."/>
            <person name="Xu P."/>
            <person name="Storey K.B."/>
            <person name="Huan P."/>
            <person name="Zhang T."/>
            <person name="Zhou Y."/>
            <person name="Zhang J."/>
            <person name="Lin C."/>
            <person name="Li X."/>
            <person name="Xing L."/>
            <person name="Huo D."/>
            <person name="Sun M."/>
            <person name="Wang L."/>
            <person name="Mercier A."/>
            <person name="Li F."/>
            <person name="Yang H."/>
            <person name="Xiang J."/>
        </authorList>
    </citation>
    <scope>NUCLEOTIDE SEQUENCE [LARGE SCALE GENOMIC DNA]</scope>
    <source>
        <strain evidence="12">Shaxun</strain>
        <tissue evidence="12">Muscle</tissue>
    </source>
</reference>
<accession>A0A2G8LIU2</accession>
<evidence type="ECO:0000256" key="3">
    <source>
        <dbReference type="ARBA" id="ARBA00022692"/>
    </source>
</evidence>
<comment type="subcellular location">
    <subcellularLocation>
        <location evidence="1">Membrane</location>
        <topology evidence="1">Multi-pass membrane protein</topology>
    </subcellularLocation>
</comment>
<proteinExistence type="inferred from homology"/>
<dbReference type="InterPro" id="IPR000832">
    <property type="entry name" value="GPCR_2_secretin-like"/>
</dbReference>
<dbReference type="STRING" id="307972.A0A2G8LIU2"/>
<evidence type="ECO:0000256" key="1">
    <source>
        <dbReference type="ARBA" id="ARBA00004141"/>
    </source>
</evidence>
<dbReference type="Pfam" id="PF00002">
    <property type="entry name" value="7tm_2"/>
    <property type="match status" value="1"/>
</dbReference>
<dbReference type="InterPro" id="IPR046338">
    <property type="entry name" value="GAIN_dom_sf"/>
</dbReference>
<dbReference type="InterPro" id="IPR057244">
    <property type="entry name" value="GAIN_B"/>
</dbReference>
<dbReference type="SMART" id="SM00303">
    <property type="entry name" value="GPS"/>
    <property type="match status" value="1"/>
</dbReference>
<dbReference type="InterPro" id="IPR000203">
    <property type="entry name" value="GPS"/>
</dbReference>
<gene>
    <name evidence="12" type="ORF">BSL78_02959</name>
</gene>
<evidence type="ECO:0000256" key="4">
    <source>
        <dbReference type="ARBA" id="ARBA00022989"/>
    </source>
</evidence>
<dbReference type="InterPro" id="IPR017981">
    <property type="entry name" value="GPCR_2-like_7TM"/>
</dbReference>
<dbReference type="PANTHER" id="PTHR45930">
    <property type="entry name" value="G-PROTEIN COUPLED RECEPTOR 124-LIKE PROTEIN"/>
    <property type="match status" value="1"/>
</dbReference>
<protein>
    <submittedName>
        <fullName evidence="12">Putative G-protein coupled receptor</fullName>
    </submittedName>
</protein>
<feature type="domain" description="GAIN-B" evidence="10">
    <location>
        <begin position="1"/>
        <end position="97"/>
    </location>
</feature>
<evidence type="ECO:0000313" key="12">
    <source>
        <dbReference type="EMBL" id="PIK60145.1"/>
    </source>
</evidence>
<dbReference type="EMBL" id="MRZV01000065">
    <property type="protein sequence ID" value="PIK60145.1"/>
    <property type="molecule type" value="Genomic_DNA"/>
</dbReference>
<feature type="transmembrane region" description="Helical" evidence="9">
    <location>
        <begin position="114"/>
        <end position="136"/>
    </location>
</feature>
<keyword evidence="13" id="KW-1185">Reference proteome</keyword>
<keyword evidence="8" id="KW-0393">Immunoglobulin domain</keyword>
<organism evidence="12 13">
    <name type="scientific">Stichopus japonicus</name>
    <name type="common">Sea cucumber</name>
    <dbReference type="NCBI Taxonomy" id="307972"/>
    <lineage>
        <taxon>Eukaryota</taxon>
        <taxon>Metazoa</taxon>
        <taxon>Echinodermata</taxon>
        <taxon>Eleutherozoa</taxon>
        <taxon>Echinozoa</taxon>
        <taxon>Holothuroidea</taxon>
        <taxon>Aspidochirotacea</taxon>
        <taxon>Aspidochirotida</taxon>
        <taxon>Stichopodidae</taxon>
        <taxon>Apostichopus</taxon>
    </lineage>
</organism>
<dbReference type="OrthoDB" id="10031018at2759"/>
<evidence type="ECO:0000256" key="2">
    <source>
        <dbReference type="ARBA" id="ARBA00007343"/>
    </source>
</evidence>
<dbReference type="Pfam" id="PF01825">
    <property type="entry name" value="GPS"/>
    <property type="match status" value="1"/>
</dbReference>
<evidence type="ECO:0000256" key="7">
    <source>
        <dbReference type="ARBA" id="ARBA00023170"/>
    </source>
</evidence>
<keyword evidence="7 12" id="KW-0675">Receptor</keyword>
<evidence type="ECO:0000259" key="11">
    <source>
        <dbReference type="PROSITE" id="PS50261"/>
    </source>
</evidence>
<dbReference type="Proteomes" id="UP000230750">
    <property type="component" value="Unassembled WGS sequence"/>
</dbReference>
<evidence type="ECO:0000313" key="13">
    <source>
        <dbReference type="Proteomes" id="UP000230750"/>
    </source>
</evidence>
<evidence type="ECO:0000256" key="8">
    <source>
        <dbReference type="ARBA" id="ARBA00023319"/>
    </source>
</evidence>
<keyword evidence="5 9" id="KW-0472">Membrane</keyword>
<dbReference type="GO" id="GO:0004930">
    <property type="term" value="F:G protein-coupled receptor activity"/>
    <property type="evidence" value="ECO:0007669"/>
    <property type="project" value="InterPro"/>
</dbReference>
<dbReference type="Gene3D" id="2.60.220.50">
    <property type="match status" value="1"/>
</dbReference>
<dbReference type="InterPro" id="IPR051963">
    <property type="entry name" value="Adhesion_GPCR_A"/>
</dbReference>
<feature type="domain" description="G-protein coupled receptors family 2 profile 2" evidence="11">
    <location>
        <begin position="111"/>
        <end position="293"/>
    </location>
</feature>
<feature type="transmembrane region" description="Helical" evidence="9">
    <location>
        <begin position="148"/>
        <end position="167"/>
    </location>
</feature>
<dbReference type="GO" id="GO:0005886">
    <property type="term" value="C:plasma membrane"/>
    <property type="evidence" value="ECO:0007669"/>
    <property type="project" value="TreeGrafter"/>
</dbReference>
<name>A0A2G8LIU2_STIJA</name>
<comment type="caution">
    <text evidence="12">The sequence shown here is derived from an EMBL/GenBank/DDBJ whole genome shotgun (WGS) entry which is preliminary data.</text>
</comment>
<feature type="transmembrane region" description="Helical" evidence="9">
    <location>
        <begin position="392"/>
        <end position="413"/>
    </location>
</feature>
<sequence length="463" mass="50593">MLTHNQEGHRGQCNISKIDNVPFINSTDQVVLTFRHNVPGNSFHQLSPVYWNFTAKDSLGDWQSNGCSLVELREDIAVLKCDHLTNFALMRTGDVDDSADPGGIFSEYLLHPSIYITTFIFSVLILLVIFSYICCYKGIRVKAKAKHSLLNICLCMLILALTFAGGINRTTPAIACKAVGMALHYFSTCCLLWLAIAARNLMKALSKSDQPQLAPGETLPPPRPIIRFYFVGWGIPMIIVGITAAASSDLGNYGGAEFCWISEFTISMASFFAVAALISVATCLFFVITTRRINISGSNHLGRTQMYEIPSTTAPAPAPQMTDQFGSRITMNSHQPPPDVHSAQHLSISTHLNMNSNANPTNAHRQSQASLSSVSSQILDQERPHAKQLHSLVFLFLGFMGLWTLAAMIVIQTDTLSTIFMYLYSGALSSSVSLFSSATARCVTTSCSVGRDYAVVPSGRLTL</sequence>
<dbReference type="PANTHER" id="PTHR45930:SF4">
    <property type="entry name" value="ADHESION G PROTEIN-COUPLED RECEPTOR A3"/>
    <property type="match status" value="1"/>
</dbReference>
<dbReference type="PROSITE" id="PS50221">
    <property type="entry name" value="GAIN_B"/>
    <property type="match status" value="1"/>
</dbReference>
<comment type="similarity">
    <text evidence="2">Belongs to the G-protein coupled receptor 2 family. Adhesion G-protein coupled receptor (ADGR) subfamily.</text>
</comment>
<feature type="transmembrane region" description="Helical" evidence="9">
    <location>
        <begin position="266"/>
        <end position="288"/>
    </location>
</feature>
<evidence type="ECO:0000259" key="10">
    <source>
        <dbReference type="PROSITE" id="PS50221"/>
    </source>
</evidence>
<keyword evidence="3 9" id="KW-0812">Transmembrane</keyword>
<feature type="transmembrane region" description="Helical" evidence="9">
    <location>
        <begin position="228"/>
        <end position="246"/>
    </location>
</feature>
<dbReference type="AlphaFoldDB" id="A0A2G8LIU2"/>
<evidence type="ECO:0000256" key="9">
    <source>
        <dbReference type="SAM" id="Phobius"/>
    </source>
</evidence>
<evidence type="ECO:0000256" key="6">
    <source>
        <dbReference type="ARBA" id="ARBA00023157"/>
    </source>
</evidence>
<dbReference type="GO" id="GO:0007166">
    <property type="term" value="P:cell surface receptor signaling pathway"/>
    <property type="evidence" value="ECO:0007669"/>
    <property type="project" value="InterPro"/>
</dbReference>
<feature type="transmembrane region" description="Helical" evidence="9">
    <location>
        <begin position="179"/>
        <end position="198"/>
    </location>
</feature>
<feature type="transmembrane region" description="Helical" evidence="9">
    <location>
        <begin position="419"/>
        <end position="438"/>
    </location>
</feature>
<keyword evidence="6" id="KW-1015">Disulfide bond</keyword>